<dbReference type="Pfam" id="PF13588">
    <property type="entry name" value="HSDR_N_2"/>
    <property type="match status" value="1"/>
</dbReference>
<dbReference type="GO" id="GO:0005524">
    <property type="term" value="F:ATP binding"/>
    <property type="evidence" value="ECO:0007669"/>
    <property type="project" value="InterPro"/>
</dbReference>
<dbReference type="Pfam" id="PF04851">
    <property type="entry name" value="ResIII"/>
    <property type="match status" value="1"/>
</dbReference>
<dbReference type="GO" id="GO:0005829">
    <property type="term" value="C:cytosol"/>
    <property type="evidence" value="ECO:0007669"/>
    <property type="project" value="TreeGrafter"/>
</dbReference>
<dbReference type="AlphaFoldDB" id="C6A4W6"/>
<dbReference type="Gene3D" id="3.90.1570.30">
    <property type="match status" value="1"/>
</dbReference>
<dbReference type="PROSITE" id="PS51194">
    <property type="entry name" value="HELICASE_CTER"/>
    <property type="match status" value="1"/>
</dbReference>
<protein>
    <submittedName>
        <fullName evidence="3">Type III restriction enzyme, res subunit</fullName>
    </submittedName>
</protein>
<dbReference type="SUPFAM" id="SSF52540">
    <property type="entry name" value="P-loop containing nucleoside triphosphate hydrolases"/>
    <property type="match status" value="2"/>
</dbReference>
<dbReference type="NCBIfam" id="NF046051">
    <property type="entry name" value="restrict_EcoAI"/>
    <property type="match status" value="1"/>
</dbReference>
<keyword evidence="4" id="KW-1185">Reference proteome</keyword>
<dbReference type="eggNOG" id="arCOG00880">
    <property type="taxonomic scope" value="Archaea"/>
</dbReference>
<feature type="domain" description="Helicase C-terminal" evidence="2">
    <location>
        <begin position="407"/>
        <end position="566"/>
    </location>
</feature>
<name>C6A4W6_THESM</name>
<dbReference type="RefSeq" id="WP_015849877.1">
    <property type="nucleotide sequence ID" value="NC_012883.1"/>
</dbReference>
<dbReference type="GO" id="GO:0006304">
    <property type="term" value="P:DNA modification"/>
    <property type="evidence" value="ECO:0007669"/>
    <property type="project" value="InterPro"/>
</dbReference>
<dbReference type="CDD" id="cd18032">
    <property type="entry name" value="DEXHc_RE_I_III_res"/>
    <property type="match status" value="1"/>
</dbReference>
<evidence type="ECO:0000313" key="4">
    <source>
        <dbReference type="Proteomes" id="UP000009079"/>
    </source>
</evidence>
<dbReference type="HOGENOM" id="CLU_018958_0_0_2"/>
<dbReference type="GO" id="GO:0120545">
    <property type="term" value="F:nucleic acid conformation isomerase activity"/>
    <property type="evidence" value="ECO:0007669"/>
    <property type="project" value="UniProtKB-ARBA"/>
</dbReference>
<dbReference type="PANTHER" id="PTHR47396">
    <property type="entry name" value="TYPE I RESTRICTION ENZYME ECOKI R PROTEIN"/>
    <property type="match status" value="1"/>
</dbReference>
<dbReference type="OrthoDB" id="11644at2157"/>
<sequence length="841" mass="97293">MTYANYSEADTRAKLIDPKLHDAGWNENRIKREYVISLGRILNNDGSRTSPKRADYVLFYPDIQGHIIAVVEAKKASEDPYKGLEQAKRYAKTLDAPFAYSTNGLKIVEYDFLTKQSNEFSEFPEPENLWERYVKRRGLDEAIKRSEKNPLEVPYYIRDKKPRYYQDVAVRRALEEILLGRKRLLLTMATGSGKTYVAFQIAWKLRKSNFLKKILFIVDRVYLRNQAYNAFEAFGNSRWELKGDNFNFAKDVYFATYQTLYSEKNGKRVYQYFDPDYFDLVIIDECHRSGWNRWHDILGYFNNAIHLGLTATPKRSDNVDVYKYFGDPVYEYKLAQGIEDGYLAPPEEIIRVYTNIDKEGKITFKELRSAGVKLEIPEEAELKEYYTAEEFEKSIILPDRTKAIVNWIAQFLESTNPFAKTVVFCPTQRHAREVAALLNNHFNNKFNVDNYAYPIISDDPEAHQVLKNSFASNDEIFPVVATTVDVLSTGIDVPPIKNIIFLKHIGSKVEFHQIIGRASRLAENMRKFTFRVIDFTGATRLFDKWDIPDYQAKPNQPTDWYLNLLIVDDETLDPIKGADVVVHVKPGSPVHIIGGDDGIIFLSNVPREAVFVDIRARGYKPKKTYVSTFPRPDKQATITLLKLRPENKPPITVSGLKVYIEEENRVKIEVKGNKILDAEYVKYSQEQVRKRVASLEDLKKIWLNRQVRLRFKEELKKAGIDLKMISLIKKVSEADEFDLLANLLFQAPIVSRDERAKLFMEVKKEFLDRFGERGREIILDLIDHYRLYGLSEIEDPKVFNLPNFQIYGGLKGIARIFGGARGLKKILEEIEKGLYADLMGG</sequence>
<evidence type="ECO:0000259" key="2">
    <source>
        <dbReference type="PROSITE" id="PS51194"/>
    </source>
</evidence>
<dbReference type="PROSITE" id="PS51192">
    <property type="entry name" value="HELICASE_ATP_BIND_1"/>
    <property type="match status" value="1"/>
</dbReference>
<dbReference type="REBASE" id="21168">
    <property type="entry name" value="TsiORF1611P"/>
</dbReference>
<evidence type="ECO:0000259" key="1">
    <source>
        <dbReference type="PROSITE" id="PS51192"/>
    </source>
</evidence>
<dbReference type="STRING" id="604354.TSIB_1610"/>
<dbReference type="Pfam" id="PF00271">
    <property type="entry name" value="Helicase_C"/>
    <property type="match status" value="1"/>
</dbReference>
<dbReference type="InterPro" id="IPR001650">
    <property type="entry name" value="Helicase_C-like"/>
</dbReference>
<dbReference type="GO" id="GO:0140097">
    <property type="term" value="F:catalytic activity, acting on DNA"/>
    <property type="evidence" value="ECO:0007669"/>
    <property type="project" value="UniProtKB-ARBA"/>
</dbReference>
<dbReference type="GO" id="GO:0003677">
    <property type="term" value="F:DNA binding"/>
    <property type="evidence" value="ECO:0007669"/>
    <property type="project" value="InterPro"/>
</dbReference>
<dbReference type="Gene3D" id="3.40.50.300">
    <property type="entry name" value="P-loop containing nucleotide triphosphate hydrolases"/>
    <property type="match status" value="2"/>
</dbReference>
<dbReference type="Pfam" id="PF08463">
    <property type="entry name" value="EcoEI_R_C"/>
    <property type="match status" value="1"/>
</dbReference>
<gene>
    <name evidence="3" type="ordered locus">TSIB_1610</name>
</gene>
<dbReference type="InterPro" id="IPR027417">
    <property type="entry name" value="P-loop_NTPase"/>
</dbReference>
<dbReference type="InterPro" id="IPR029464">
    <property type="entry name" value="HSDR_N"/>
</dbReference>
<dbReference type="Proteomes" id="UP000009079">
    <property type="component" value="Chromosome"/>
</dbReference>
<organism evidence="3 4">
    <name type="scientific">Thermococcus sibiricus (strain DSM 12597 / MM 739)</name>
    <dbReference type="NCBI Taxonomy" id="604354"/>
    <lineage>
        <taxon>Archaea</taxon>
        <taxon>Methanobacteriati</taxon>
        <taxon>Methanobacteriota</taxon>
        <taxon>Thermococci</taxon>
        <taxon>Thermococcales</taxon>
        <taxon>Thermococcaceae</taxon>
        <taxon>Thermococcus</taxon>
    </lineage>
</organism>
<dbReference type="InterPro" id="IPR014001">
    <property type="entry name" value="Helicase_ATP-bd"/>
</dbReference>
<proteinExistence type="predicted"/>
<dbReference type="GO" id="GO:0016787">
    <property type="term" value="F:hydrolase activity"/>
    <property type="evidence" value="ECO:0007669"/>
    <property type="project" value="InterPro"/>
</dbReference>
<dbReference type="InterPro" id="IPR013670">
    <property type="entry name" value="EcoEI_R_C_dom"/>
</dbReference>
<dbReference type="InterPro" id="IPR006935">
    <property type="entry name" value="Helicase/UvrB_N"/>
</dbReference>
<dbReference type="GeneID" id="8096620"/>
<evidence type="ECO:0000313" key="3">
    <source>
        <dbReference type="EMBL" id="ACS90661.1"/>
    </source>
</evidence>
<dbReference type="SMART" id="SM00487">
    <property type="entry name" value="DEXDc"/>
    <property type="match status" value="1"/>
</dbReference>
<dbReference type="PANTHER" id="PTHR47396:SF1">
    <property type="entry name" value="ATP-DEPENDENT HELICASE IRC3-RELATED"/>
    <property type="match status" value="1"/>
</dbReference>
<dbReference type="InterPro" id="IPR050742">
    <property type="entry name" value="Helicase_Restrict-Modif_Enz"/>
</dbReference>
<dbReference type="KEGG" id="tsi:TSIB_1610"/>
<reference evidence="3 4" key="1">
    <citation type="journal article" date="2009" name="Appl. Environ. Microbiol.">
        <title>Metabolic versatility and indigenous origin of the archaeon Thermococcus sibiricus, isolated from a siberian oil reservoir, as revealed by genome analysis.</title>
        <authorList>
            <person name="Mardanov A.V."/>
            <person name="Ravin N.V."/>
            <person name="Svetlitchnyi V.A."/>
            <person name="Beletsky A.V."/>
            <person name="Miroshnichenko M.L."/>
            <person name="Bonch-Osmolovskaya E.A."/>
            <person name="Skryabin K.G."/>
        </authorList>
    </citation>
    <scope>NUCLEOTIDE SEQUENCE [LARGE SCALE GENOMIC DNA]</scope>
    <source>
        <strain evidence="4">DSM 12597 / MM 739</strain>
    </source>
</reference>
<feature type="domain" description="Helicase ATP-binding" evidence="1">
    <location>
        <begin position="175"/>
        <end position="331"/>
    </location>
</feature>
<accession>C6A4W6</accession>
<dbReference type="EMBL" id="CP001463">
    <property type="protein sequence ID" value="ACS90661.1"/>
    <property type="molecule type" value="Genomic_DNA"/>
</dbReference>